<comment type="subcellular location">
    <subcellularLocation>
        <location evidence="1">Cell membrane</location>
        <topology evidence="1">Peripheral membrane protein</topology>
    </subcellularLocation>
</comment>
<sequence>MISVNNLNSGYENKEIIKNLSVNIKEGEIVSIIGPNGSGKSTLLKSLGKFLRKNSGEVFIDKKNVDIMKISDIAKIMSTLSQHNSSPDDIKVRDLVYYGRIPHKRWYEMKNEEDEEIVNWALKNTCTDIYSERRILELSGGERQRVYLAMALAQKPKVLLLDEPTTYLDMCHQLELMDLVVDINNRFNMTILMVLHDLNQAVRYSHRVIIMKKGDIVADGKPEDIINEEIINNVYNVRCVINKEPVSNKLHIYPLEVSY</sequence>
<dbReference type="PANTHER" id="PTHR42771">
    <property type="entry name" value="IRON(3+)-HYDROXAMATE IMPORT ATP-BINDING PROTEIN FHUC"/>
    <property type="match status" value="1"/>
</dbReference>
<evidence type="ECO:0000259" key="10">
    <source>
        <dbReference type="PROSITE" id="PS50893"/>
    </source>
</evidence>
<dbReference type="InterPro" id="IPR003439">
    <property type="entry name" value="ABC_transporter-like_ATP-bd"/>
</dbReference>
<dbReference type="CDD" id="cd03214">
    <property type="entry name" value="ABC_Iron-Siderophores_B12_Hemin"/>
    <property type="match status" value="1"/>
</dbReference>
<dbReference type="Gene3D" id="3.40.50.300">
    <property type="entry name" value="P-loop containing nucleotide triphosphate hydrolases"/>
    <property type="match status" value="1"/>
</dbReference>
<dbReference type="Pfam" id="PF00005">
    <property type="entry name" value="ABC_tran"/>
    <property type="match status" value="1"/>
</dbReference>
<comment type="caution">
    <text evidence="11">The sequence shown here is derived from an EMBL/GenBank/DDBJ whole genome shotgun (WGS) entry which is preliminary data.</text>
</comment>
<evidence type="ECO:0000256" key="1">
    <source>
        <dbReference type="ARBA" id="ARBA00004202"/>
    </source>
</evidence>
<evidence type="ECO:0000256" key="5">
    <source>
        <dbReference type="ARBA" id="ARBA00022741"/>
    </source>
</evidence>
<dbReference type="SMART" id="SM00382">
    <property type="entry name" value="AAA"/>
    <property type="match status" value="1"/>
</dbReference>
<dbReference type="RefSeq" id="WP_055258328.1">
    <property type="nucleotide sequence ID" value="NZ_CABIXL010000003.1"/>
</dbReference>
<evidence type="ECO:0000256" key="4">
    <source>
        <dbReference type="ARBA" id="ARBA00022496"/>
    </source>
</evidence>
<organism evidence="11 12">
    <name type="scientific">Sarcina ventriculi</name>
    <name type="common">Clostridium ventriculi</name>
    <dbReference type="NCBI Taxonomy" id="1267"/>
    <lineage>
        <taxon>Bacteria</taxon>
        <taxon>Bacillati</taxon>
        <taxon>Bacillota</taxon>
        <taxon>Clostridia</taxon>
        <taxon>Eubacteriales</taxon>
        <taxon>Clostridiaceae</taxon>
        <taxon>Sarcina</taxon>
    </lineage>
</organism>
<dbReference type="InterPro" id="IPR051535">
    <property type="entry name" value="Siderophore_ABC-ATPase"/>
</dbReference>
<feature type="domain" description="ABC transporter" evidence="10">
    <location>
        <begin position="2"/>
        <end position="238"/>
    </location>
</feature>
<dbReference type="PROSITE" id="PS50893">
    <property type="entry name" value="ABC_TRANSPORTER_2"/>
    <property type="match status" value="1"/>
</dbReference>
<accession>A0ABP2AP05</accession>
<keyword evidence="12" id="KW-1185">Reference proteome</keyword>
<reference evidence="11 12" key="1">
    <citation type="submission" date="2015-09" db="EMBL/GenBank/DDBJ databases">
        <authorList>
            <consortium name="Pathogen Informatics"/>
            <person name="Wu L."/>
            <person name="Ma J."/>
        </authorList>
    </citation>
    <scope>NUCLEOTIDE SEQUENCE [LARGE SCALE GENOMIC DNA]</scope>
    <source>
        <strain evidence="11 12">2789STDY5834858</strain>
    </source>
</reference>
<evidence type="ECO:0000313" key="11">
    <source>
        <dbReference type="EMBL" id="CUN76895.1"/>
    </source>
</evidence>
<keyword evidence="6 11" id="KW-0067">ATP-binding</keyword>
<dbReference type="PANTHER" id="PTHR42771:SF4">
    <property type="entry name" value="IRON(3+)-HYDROXAMATE IMPORT ATP-BINDING PROTEIN FHUC"/>
    <property type="match status" value="1"/>
</dbReference>
<dbReference type="SUPFAM" id="SSF52540">
    <property type="entry name" value="P-loop containing nucleoside triphosphate hydrolases"/>
    <property type="match status" value="1"/>
</dbReference>
<keyword evidence="3" id="KW-1003">Cell membrane</keyword>
<keyword evidence="8" id="KW-0406">Ion transport</keyword>
<proteinExistence type="predicted"/>
<keyword evidence="5" id="KW-0547">Nucleotide-binding</keyword>
<evidence type="ECO:0000256" key="2">
    <source>
        <dbReference type="ARBA" id="ARBA00022448"/>
    </source>
</evidence>
<evidence type="ECO:0000256" key="9">
    <source>
        <dbReference type="ARBA" id="ARBA00023136"/>
    </source>
</evidence>
<name>A0ABP2AP05_SARVE</name>
<dbReference type="Proteomes" id="UP000095488">
    <property type="component" value="Unassembled WGS sequence"/>
</dbReference>
<keyword evidence="2" id="KW-0813">Transport</keyword>
<gene>
    <name evidence="11" type="primary">yusV</name>
    <name evidence="11" type="ORF">ERS852473_01042</name>
</gene>
<evidence type="ECO:0000256" key="8">
    <source>
        <dbReference type="ARBA" id="ARBA00023065"/>
    </source>
</evidence>
<dbReference type="InterPro" id="IPR027417">
    <property type="entry name" value="P-loop_NTPase"/>
</dbReference>
<evidence type="ECO:0000256" key="7">
    <source>
        <dbReference type="ARBA" id="ARBA00023004"/>
    </source>
</evidence>
<keyword evidence="4" id="KW-0410">Iron transport</keyword>
<dbReference type="InterPro" id="IPR003593">
    <property type="entry name" value="AAA+_ATPase"/>
</dbReference>
<keyword evidence="7" id="KW-0408">Iron</keyword>
<keyword evidence="9" id="KW-0472">Membrane</keyword>
<evidence type="ECO:0000256" key="6">
    <source>
        <dbReference type="ARBA" id="ARBA00022840"/>
    </source>
</evidence>
<dbReference type="EMBL" id="CYZR01000003">
    <property type="protein sequence ID" value="CUN76895.1"/>
    <property type="molecule type" value="Genomic_DNA"/>
</dbReference>
<dbReference type="GO" id="GO:0005524">
    <property type="term" value="F:ATP binding"/>
    <property type="evidence" value="ECO:0007669"/>
    <property type="project" value="UniProtKB-KW"/>
</dbReference>
<protein>
    <submittedName>
        <fullName evidence="11">Probable siderophore transport system ATP-binding protein YusV</fullName>
    </submittedName>
</protein>
<evidence type="ECO:0000256" key="3">
    <source>
        <dbReference type="ARBA" id="ARBA00022475"/>
    </source>
</evidence>
<evidence type="ECO:0000313" key="12">
    <source>
        <dbReference type="Proteomes" id="UP000095488"/>
    </source>
</evidence>